<dbReference type="Pfam" id="PF00096">
    <property type="entry name" value="zf-C2H2"/>
    <property type="match status" value="1"/>
</dbReference>
<dbReference type="PROSITE" id="PS50157">
    <property type="entry name" value="ZINC_FINGER_C2H2_2"/>
    <property type="match status" value="2"/>
</dbReference>
<evidence type="ECO:0000313" key="8">
    <source>
        <dbReference type="Proteomes" id="UP000015102"/>
    </source>
</evidence>
<protein>
    <recommendedName>
        <fullName evidence="6">C2H2-type domain-containing protein</fullName>
    </recommendedName>
</protein>
<dbReference type="STRING" id="36166.T1H1W0"/>
<dbReference type="PANTHER" id="PTHR24409:SF295">
    <property type="entry name" value="AZ2-RELATED"/>
    <property type="match status" value="1"/>
</dbReference>
<keyword evidence="3 5" id="KW-0863">Zinc-finger</keyword>
<dbReference type="AlphaFoldDB" id="T1H1W0"/>
<proteinExistence type="predicted"/>
<reference evidence="8" key="1">
    <citation type="submission" date="2013-02" db="EMBL/GenBank/DDBJ databases">
        <authorList>
            <person name="Hughes D."/>
        </authorList>
    </citation>
    <scope>NUCLEOTIDE SEQUENCE</scope>
    <source>
        <strain>Durham</strain>
        <strain evidence="8">NC isolate 2 -- Noor lab</strain>
    </source>
</reference>
<dbReference type="Proteomes" id="UP000015102">
    <property type="component" value="Unassembled WGS sequence"/>
</dbReference>
<dbReference type="SUPFAM" id="SSF57667">
    <property type="entry name" value="beta-beta-alpha zinc fingers"/>
    <property type="match status" value="1"/>
</dbReference>
<keyword evidence="4" id="KW-0862">Zinc</keyword>
<feature type="domain" description="C2H2-type" evidence="6">
    <location>
        <begin position="108"/>
        <end position="130"/>
    </location>
</feature>
<evidence type="ECO:0000313" key="7">
    <source>
        <dbReference type="EnsemblMetazoa" id="MESCA010181-PA"/>
    </source>
</evidence>
<dbReference type="InterPro" id="IPR013087">
    <property type="entry name" value="Znf_C2H2_type"/>
</dbReference>
<feature type="domain" description="C2H2-type" evidence="6">
    <location>
        <begin position="79"/>
        <end position="107"/>
    </location>
</feature>
<keyword evidence="2" id="KW-0677">Repeat</keyword>
<evidence type="ECO:0000259" key="6">
    <source>
        <dbReference type="PROSITE" id="PS50157"/>
    </source>
</evidence>
<dbReference type="GO" id="GO:0008270">
    <property type="term" value="F:zinc ion binding"/>
    <property type="evidence" value="ECO:0007669"/>
    <property type="project" value="UniProtKB-KW"/>
</dbReference>
<dbReference type="InterPro" id="IPR036236">
    <property type="entry name" value="Znf_C2H2_sf"/>
</dbReference>
<accession>T1H1W0</accession>
<dbReference type="GO" id="GO:0000977">
    <property type="term" value="F:RNA polymerase II transcription regulatory region sequence-specific DNA binding"/>
    <property type="evidence" value="ECO:0007669"/>
    <property type="project" value="TreeGrafter"/>
</dbReference>
<dbReference type="PANTHER" id="PTHR24409">
    <property type="entry name" value="ZINC FINGER PROTEIN 142"/>
    <property type="match status" value="1"/>
</dbReference>
<dbReference type="Gene3D" id="3.30.160.60">
    <property type="entry name" value="Classic Zinc Finger"/>
    <property type="match status" value="2"/>
</dbReference>
<keyword evidence="8" id="KW-1185">Reference proteome</keyword>
<reference evidence="7" key="2">
    <citation type="submission" date="2015-06" db="UniProtKB">
        <authorList>
            <consortium name="EnsemblMetazoa"/>
        </authorList>
    </citation>
    <scope>IDENTIFICATION</scope>
</reference>
<dbReference type="SMART" id="SM00355">
    <property type="entry name" value="ZnF_C2H2"/>
    <property type="match status" value="3"/>
</dbReference>
<dbReference type="HOGENOM" id="CLU_1196028_0_0_1"/>
<evidence type="ECO:0000256" key="4">
    <source>
        <dbReference type="ARBA" id="ARBA00022833"/>
    </source>
</evidence>
<organism evidence="7 8">
    <name type="scientific">Megaselia scalaris</name>
    <name type="common">Humpbacked fly</name>
    <name type="synonym">Phora scalaris</name>
    <dbReference type="NCBI Taxonomy" id="36166"/>
    <lineage>
        <taxon>Eukaryota</taxon>
        <taxon>Metazoa</taxon>
        <taxon>Ecdysozoa</taxon>
        <taxon>Arthropoda</taxon>
        <taxon>Hexapoda</taxon>
        <taxon>Insecta</taxon>
        <taxon>Pterygota</taxon>
        <taxon>Neoptera</taxon>
        <taxon>Endopterygota</taxon>
        <taxon>Diptera</taxon>
        <taxon>Brachycera</taxon>
        <taxon>Muscomorpha</taxon>
        <taxon>Platypezoidea</taxon>
        <taxon>Phoridae</taxon>
        <taxon>Megaseliini</taxon>
        <taxon>Megaselia</taxon>
    </lineage>
</organism>
<sequence length="232" mass="27732">MLNINEDFFEHKKQHTNEKNFKCPKCILWFSIAEDYKNHVNKDHEYLENQNSFDIIFSSILEESEMKEKGTSEYQSGKEPCEFCELKFNSINLLRKHKKSMHTESQLFVCKKCPRRFKEKYKIVSHLKKHLIIHSCEFCDKTFNDNISLMFILDVIIILDPSSARFANEVFQQTLKNVLMKKTIQKTELLFVKFAETDSKLFSIYGSIKRPMRIKDRIFVLIVERHLTRQVF</sequence>
<dbReference type="GO" id="GO:0005634">
    <property type="term" value="C:nucleus"/>
    <property type="evidence" value="ECO:0007669"/>
    <property type="project" value="TreeGrafter"/>
</dbReference>
<keyword evidence="1" id="KW-0479">Metal-binding</keyword>
<dbReference type="EMBL" id="CAQQ02386139">
    <property type="status" value="NOT_ANNOTATED_CDS"/>
    <property type="molecule type" value="Genomic_DNA"/>
</dbReference>
<dbReference type="PROSITE" id="PS00028">
    <property type="entry name" value="ZINC_FINGER_C2H2_1"/>
    <property type="match status" value="3"/>
</dbReference>
<name>T1H1W0_MEGSC</name>
<evidence type="ECO:0000256" key="2">
    <source>
        <dbReference type="ARBA" id="ARBA00022737"/>
    </source>
</evidence>
<evidence type="ECO:0000256" key="5">
    <source>
        <dbReference type="PROSITE-ProRule" id="PRU00042"/>
    </source>
</evidence>
<evidence type="ECO:0000256" key="3">
    <source>
        <dbReference type="ARBA" id="ARBA00022771"/>
    </source>
</evidence>
<dbReference type="EMBL" id="CAQQ02386140">
    <property type="status" value="NOT_ANNOTATED_CDS"/>
    <property type="molecule type" value="Genomic_DNA"/>
</dbReference>
<dbReference type="GO" id="GO:0000981">
    <property type="term" value="F:DNA-binding transcription factor activity, RNA polymerase II-specific"/>
    <property type="evidence" value="ECO:0007669"/>
    <property type="project" value="TreeGrafter"/>
</dbReference>
<evidence type="ECO:0000256" key="1">
    <source>
        <dbReference type="ARBA" id="ARBA00022723"/>
    </source>
</evidence>
<dbReference type="EnsemblMetazoa" id="MESCA010181-RA">
    <property type="protein sequence ID" value="MESCA010181-PA"/>
    <property type="gene ID" value="MESCA010181"/>
</dbReference>